<name>A0A504J178_9FLAO</name>
<dbReference type="InterPro" id="IPR050570">
    <property type="entry name" value="Cell_wall_metabolism_enzyme"/>
</dbReference>
<dbReference type="PANTHER" id="PTHR21666">
    <property type="entry name" value="PEPTIDASE-RELATED"/>
    <property type="match status" value="1"/>
</dbReference>
<evidence type="ECO:0000256" key="1">
    <source>
        <dbReference type="SAM" id="SignalP"/>
    </source>
</evidence>
<evidence type="ECO:0000259" key="2">
    <source>
        <dbReference type="Pfam" id="PF01551"/>
    </source>
</evidence>
<dbReference type="SUPFAM" id="SSF51261">
    <property type="entry name" value="Duplicated hybrid motif"/>
    <property type="match status" value="1"/>
</dbReference>
<keyword evidence="4" id="KW-1185">Reference proteome</keyword>
<dbReference type="Pfam" id="PF01551">
    <property type="entry name" value="Peptidase_M23"/>
    <property type="match status" value="1"/>
</dbReference>
<dbReference type="OrthoDB" id="9809488at2"/>
<dbReference type="CDD" id="cd12797">
    <property type="entry name" value="M23_peptidase"/>
    <property type="match status" value="1"/>
</dbReference>
<evidence type="ECO:0000313" key="4">
    <source>
        <dbReference type="Proteomes" id="UP000315540"/>
    </source>
</evidence>
<dbReference type="EMBL" id="VFWZ01000010">
    <property type="protein sequence ID" value="TPN81738.1"/>
    <property type="molecule type" value="Genomic_DNA"/>
</dbReference>
<dbReference type="GO" id="GO:0004222">
    <property type="term" value="F:metalloendopeptidase activity"/>
    <property type="evidence" value="ECO:0007669"/>
    <property type="project" value="TreeGrafter"/>
</dbReference>
<protein>
    <submittedName>
        <fullName evidence="3">M23 family metallopeptidase</fullName>
    </submittedName>
</protein>
<dbReference type="Proteomes" id="UP000315540">
    <property type="component" value="Unassembled WGS sequence"/>
</dbReference>
<dbReference type="InterPro" id="IPR016047">
    <property type="entry name" value="M23ase_b-sheet_dom"/>
</dbReference>
<feature type="chain" id="PRO_5021360420" evidence="1">
    <location>
        <begin position="19"/>
        <end position="270"/>
    </location>
</feature>
<dbReference type="AlphaFoldDB" id="A0A504J178"/>
<organism evidence="3 4">
    <name type="scientific">Aquimarina algicola</name>
    <dbReference type="NCBI Taxonomy" id="2589995"/>
    <lineage>
        <taxon>Bacteria</taxon>
        <taxon>Pseudomonadati</taxon>
        <taxon>Bacteroidota</taxon>
        <taxon>Flavobacteriia</taxon>
        <taxon>Flavobacteriales</taxon>
        <taxon>Flavobacteriaceae</taxon>
        <taxon>Aquimarina</taxon>
    </lineage>
</organism>
<evidence type="ECO:0000313" key="3">
    <source>
        <dbReference type="EMBL" id="TPN81738.1"/>
    </source>
</evidence>
<dbReference type="Gene3D" id="2.70.70.10">
    <property type="entry name" value="Glucose Permease (Domain IIA)"/>
    <property type="match status" value="1"/>
</dbReference>
<dbReference type="InterPro" id="IPR011055">
    <property type="entry name" value="Dup_hybrid_motif"/>
</dbReference>
<sequence length="270" mass="31020">MKVILPLCFLLFSTVLFAQDNFKLYHQQTENGFVILADNDEFSPVSVQMNFRLENLNSTKGNNKVFVIPARTKKHIITNLEVIDRKKRIKLGYESTYNHGNHLLKKYDQNFKYYLPFKKGSTHWVSQGYNGAISHKNENALDFKMPIGTKVYAARGGVVVDIEESYSKNCTSAECAKYNNFILIYHDDGTFAEYTHIKENGAQVTIGDKINIGQFIGYSGNVGWATGPHLHFIVFFQRLKERVTLKTKFLTGKGDKTEQLIEKQEYTRSY</sequence>
<comment type="caution">
    <text evidence="3">The sequence shown here is derived from an EMBL/GenBank/DDBJ whole genome shotgun (WGS) entry which is preliminary data.</text>
</comment>
<reference evidence="3 4" key="1">
    <citation type="submission" date="2019-06" db="EMBL/GenBank/DDBJ databases">
        <authorList>
            <person name="Meng X."/>
        </authorList>
    </citation>
    <scope>NUCLEOTIDE SEQUENCE [LARGE SCALE GENOMIC DNA]</scope>
    <source>
        <strain evidence="3 4">M625</strain>
    </source>
</reference>
<feature type="signal peptide" evidence="1">
    <location>
        <begin position="1"/>
        <end position="18"/>
    </location>
</feature>
<dbReference type="PANTHER" id="PTHR21666:SF270">
    <property type="entry name" value="MUREIN HYDROLASE ACTIVATOR ENVC"/>
    <property type="match status" value="1"/>
</dbReference>
<dbReference type="RefSeq" id="WP_140597500.1">
    <property type="nucleotide sequence ID" value="NZ_VFWZ01000010.1"/>
</dbReference>
<accession>A0A504J178</accession>
<feature type="domain" description="M23ase beta-sheet core" evidence="2">
    <location>
        <begin position="138"/>
        <end position="234"/>
    </location>
</feature>
<proteinExistence type="predicted"/>
<gene>
    <name evidence="3" type="ORF">FHK87_24380</name>
</gene>
<keyword evidence="1" id="KW-0732">Signal</keyword>